<dbReference type="OrthoDB" id="311712at2759"/>
<dbReference type="AlphaFoldDB" id="C5KGX3"/>
<name>C5KGX3_PERM5</name>
<organism evidence="3">
    <name type="scientific">Perkinsus marinus (strain ATCC 50983 / TXsc)</name>
    <dbReference type="NCBI Taxonomy" id="423536"/>
    <lineage>
        <taxon>Eukaryota</taxon>
        <taxon>Sar</taxon>
        <taxon>Alveolata</taxon>
        <taxon>Perkinsozoa</taxon>
        <taxon>Perkinsea</taxon>
        <taxon>Perkinsida</taxon>
        <taxon>Perkinsidae</taxon>
        <taxon>Perkinsus</taxon>
    </lineage>
</organism>
<protein>
    <submittedName>
        <fullName evidence="2">Uncharacterized protein</fullName>
    </submittedName>
</protein>
<dbReference type="Proteomes" id="UP000007800">
    <property type="component" value="Unassembled WGS sequence"/>
</dbReference>
<dbReference type="InParanoid" id="C5KGX3"/>
<feature type="region of interest" description="Disordered" evidence="1">
    <location>
        <begin position="1"/>
        <end position="21"/>
    </location>
</feature>
<accession>C5KGX3</accession>
<evidence type="ECO:0000256" key="1">
    <source>
        <dbReference type="SAM" id="MobiDB-lite"/>
    </source>
</evidence>
<dbReference type="GeneID" id="9060595"/>
<evidence type="ECO:0000313" key="2">
    <source>
        <dbReference type="EMBL" id="EER15835.1"/>
    </source>
</evidence>
<reference evidence="2 3" key="1">
    <citation type="submission" date="2008-07" db="EMBL/GenBank/DDBJ databases">
        <authorList>
            <person name="El-Sayed N."/>
            <person name="Caler E."/>
            <person name="Inman J."/>
            <person name="Amedeo P."/>
            <person name="Hass B."/>
            <person name="Wortman J."/>
        </authorList>
    </citation>
    <scope>NUCLEOTIDE SEQUENCE [LARGE SCALE GENOMIC DNA]</scope>
    <source>
        <strain evidence="3">ATCC 50983 / TXsc</strain>
    </source>
</reference>
<gene>
    <name evidence="2" type="ORF">Pmar_PMAR003287</name>
</gene>
<dbReference type="RefSeq" id="XP_002784039.1">
    <property type="nucleotide sequence ID" value="XM_002783993.1"/>
</dbReference>
<proteinExistence type="predicted"/>
<dbReference type="EMBL" id="GG673069">
    <property type="protein sequence ID" value="EER15835.1"/>
    <property type="molecule type" value="Genomic_DNA"/>
</dbReference>
<dbReference type="OMA" id="CPLTICT"/>
<keyword evidence="3" id="KW-1185">Reference proteome</keyword>
<evidence type="ECO:0000313" key="3">
    <source>
        <dbReference type="Proteomes" id="UP000007800"/>
    </source>
</evidence>
<sequence>MRVADSDGNYHTTGGSWPDLTAEIPSGDLLPSRSLPTDPIEDEASLIEDSVVDIRPTLCCCAVCHEDVKGLATVCNVCEHGGHVAHISSWFDRPGKSCPLTICTFSHNGDFLKSCFIPAMKASIQRAFDHEIDHDI</sequence>